<dbReference type="EMBL" id="DAAVNH010000023">
    <property type="protein sequence ID" value="HAF5507193.1"/>
    <property type="molecule type" value="Genomic_DNA"/>
</dbReference>
<reference evidence="1" key="1">
    <citation type="journal article" date="2018" name="Genome Biol.">
        <title>SKESA: strategic k-mer extension for scrupulous assemblies.</title>
        <authorList>
            <person name="Souvorov A."/>
            <person name="Agarwala R."/>
            <person name="Lipman D.J."/>
        </authorList>
    </citation>
    <scope>NUCLEOTIDE SEQUENCE</scope>
    <source>
        <strain evidence="1">MA.GW_S01999-08</strain>
    </source>
</reference>
<evidence type="ECO:0000313" key="1">
    <source>
        <dbReference type="EMBL" id="HAF5507193.1"/>
    </source>
</evidence>
<reference evidence="1" key="2">
    <citation type="submission" date="2020-02" db="EMBL/GenBank/DDBJ databases">
        <authorList>
            <consortium name="NCBI Pathogen Detection Project"/>
        </authorList>
    </citation>
    <scope>NUCLEOTIDE SEQUENCE</scope>
    <source>
        <strain evidence="1">MA.GW_S01999-08</strain>
    </source>
</reference>
<accession>A0A749BXS5</accession>
<dbReference type="AlphaFoldDB" id="A0A749BXS5"/>
<proteinExistence type="predicted"/>
<protein>
    <recommendedName>
        <fullName evidence="2">EAL domain-containing protein</fullName>
    </recommendedName>
</protein>
<sequence>MKRLMINDSDFKNNFNSPFFYEKIVTPFGQLFGIELKYNSDINNTHYTHIRNSFFERERRVAIFKKKILFSYSVSHLFTTHRMCCLISEDLSLLDVILKDRMIENFIARMPFIWLGINNTEELSLMIKKRLLSRLSERHIILLNDFLSDSEHNEIVSTGFVSAVKINNRNPDISHESINFMIKKATKFTPLIITKGINNMYIKGVTAIQLQSQHHTINSELFSNVIPSFCSNKNNRK</sequence>
<comment type="caution">
    <text evidence="1">The sequence shown here is derived from an EMBL/GenBank/DDBJ whole genome shotgun (WGS) entry which is preliminary data.</text>
</comment>
<name>A0A749BXS5_SALER</name>
<organism evidence="1">
    <name type="scientific">Salmonella enterica</name>
    <name type="common">Salmonella choleraesuis</name>
    <dbReference type="NCBI Taxonomy" id="28901"/>
    <lineage>
        <taxon>Bacteria</taxon>
        <taxon>Pseudomonadati</taxon>
        <taxon>Pseudomonadota</taxon>
        <taxon>Gammaproteobacteria</taxon>
        <taxon>Enterobacterales</taxon>
        <taxon>Enterobacteriaceae</taxon>
        <taxon>Salmonella</taxon>
    </lineage>
</organism>
<evidence type="ECO:0008006" key="2">
    <source>
        <dbReference type="Google" id="ProtNLM"/>
    </source>
</evidence>
<gene>
    <name evidence="1" type="ORF">G8C29_004882</name>
</gene>